<dbReference type="Proteomes" id="UP000300879">
    <property type="component" value="Chromosome"/>
</dbReference>
<dbReference type="KEGG" id="palo:E6C60_2995"/>
<reference evidence="1 2" key="1">
    <citation type="submission" date="2019-05" db="EMBL/GenBank/DDBJ databases">
        <authorList>
            <person name="Chen C."/>
        </authorList>
    </citation>
    <scope>NUCLEOTIDE SEQUENCE [LARGE SCALE GENOMIC DNA]</scope>
    <source>
        <strain evidence="1 2">HB172198</strain>
    </source>
</reference>
<organism evidence="1 2">
    <name type="scientific">Paenibacillus algicola</name>
    <dbReference type="NCBI Taxonomy" id="2565926"/>
    <lineage>
        <taxon>Bacteria</taxon>
        <taxon>Bacillati</taxon>
        <taxon>Bacillota</taxon>
        <taxon>Bacilli</taxon>
        <taxon>Bacillales</taxon>
        <taxon>Paenibacillaceae</taxon>
        <taxon>Paenibacillus</taxon>
    </lineage>
</organism>
<keyword evidence="2" id="KW-1185">Reference proteome</keyword>
<dbReference type="AlphaFoldDB" id="A0A4P8XLR8"/>
<name>A0A4P8XLR8_9BACL</name>
<gene>
    <name evidence="1" type="ORF">E6C60_2995</name>
</gene>
<sequence length="38" mass="4096">MVPPIYGMKDVTKGSGFGRIVDAMKLNEQLRNAAASTK</sequence>
<protein>
    <submittedName>
        <fullName evidence="1">Uncharacterized protein</fullName>
    </submittedName>
</protein>
<accession>A0A4P8XLR8</accession>
<evidence type="ECO:0000313" key="2">
    <source>
        <dbReference type="Proteomes" id="UP000300879"/>
    </source>
</evidence>
<dbReference type="EMBL" id="CP040396">
    <property type="protein sequence ID" value="QCT03706.1"/>
    <property type="molecule type" value="Genomic_DNA"/>
</dbReference>
<evidence type="ECO:0000313" key="1">
    <source>
        <dbReference type="EMBL" id="QCT03706.1"/>
    </source>
</evidence>
<proteinExistence type="predicted"/>